<dbReference type="GO" id="GO:0005524">
    <property type="term" value="F:ATP binding"/>
    <property type="evidence" value="ECO:0007669"/>
    <property type="project" value="UniProtKB-KW"/>
</dbReference>
<evidence type="ECO:0000256" key="7">
    <source>
        <dbReference type="SAM" id="Phobius"/>
    </source>
</evidence>
<dbReference type="Proteomes" id="UP001203058">
    <property type="component" value="Unassembled WGS sequence"/>
</dbReference>
<reference evidence="10 11" key="1">
    <citation type="submission" date="2022-03" db="EMBL/GenBank/DDBJ databases">
        <authorList>
            <person name="Jo J.-H."/>
            <person name="Im W.-T."/>
        </authorList>
    </citation>
    <scope>NUCLEOTIDE SEQUENCE [LARGE SCALE GENOMIC DNA]</scope>
    <source>
        <strain evidence="10 11">SM33</strain>
    </source>
</reference>
<dbReference type="SUPFAM" id="SSF52540">
    <property type="entry name" value="P-loop containing nucleoside triphosphate hydrolases"/>
    <property type="match status" value="1"/>
</dbReference>
<feature type="transmembrane region" description="Helical" evidence="7">
    <location>
        <begin position="277"/>
        <end position="294"/>
    </location>
</feature>
<evidence type="ECO:0000313" key="11">
    <source>
        <dbReference type="Proteomes" id="UP001203058"/>
    </source>
</evidence>
<protein>
    <submittedName>
        <fullName evidence="10">ABC transporter ATP-binding protein/permease</fullName>
    </submittedName>
</protein>
<feature type="domain" description="ABC transmembrane type-1" evidence="9">
    <location>
        <begin position="32"/>
        <end position="333"/>
    </location>
</feature>
<feature type="transmembrane region" description="Helical" evidence="7">
    <location>
        <begin position="31"/>
        <end position="56"/>
    </location>
</feature>
<dbReference type="InterPro" id="IPR003439">
    <property type="entry name" value="ABC_transporter-like_ATP-bd"/>
</dbReference>
<dbReference type="Pfam" id="PF00005">
    <property type="entry name" value="ABC_tran"/>
    <property type="match status" value="1"/>
</dbReference>
<dbReference type="SUPFAM" id="SSF90123">
    <property type="entry name" value="ABC transporter transmembrane region"/>
    <property type="match status" value="1"/>
</dbReference>
<dbReference type="PANTHER" id="PTHR24221">
    <property type="entry name" value="ATP-BINDING CASSETTE SUB-FAMILY B"/>
    <property type="match status" value="1"/>
</dbReference>
<sequence>MIGAESSRSSTLGGALRFLLDHLPQARRRQLAGLSVLIVVGALAEMATVVGALPFLSFLAADHASKGFGKISNALTGMGLHSSTEMIVATGILLMVLAVIAGAIRLWLVAVGQRWAFGAGHDLGVDIQRRILLQPYDFHIARNSSDVLAILEKVHMLSTSVLLQLVYGSSAAVVTVLIVATLVAIDPVAALFSLGIFGLLYALVSRVAARRLHRNSAISARSYDQRLRVVLESLGGIRDVIIDGSQQLHLESFRAIDREFTKASASTQFIGAAPRHVIEAVGTVVIIALALLLWSREGSLALALPILGAMSIGAFRLLPYLQQLYFSWAVLAGNRSIAFEVADFMTLPEGREGTTDAPAPMPFRNSIRLENVSFAYARAPRPALVDIAFDVPRGSVVFVAGRTGSGKSTLGDVLMGLLEPSSGRVLIDGEPLRPAQWRSWRRNIAHVPQSIFLADTSIARNIAFGVAEGAIDLERVEAAVRGACLQDVIFDLPQGLDTVVGERGARLSGGQRQRLGIARAIYRDAPVLFLDEATSALDSATEDAVLRSITHASEGRTIFIISHRASVMDYCDSIVRLDGGRLIETATTRAPSPGKAAFP</sequence>
<proteinExistence type="predicted"/>
<dbReference type="PROSITE" id="PS50929">
    <property type="entry name" value="ABC_TM1F"/>
    <property type="match status" value="1"/>
</dbReference>
<evidence type="ECO:0000256" key="6">
    <source>
        <dbReference type="ARBA" id="ARBA00023136"/>
    </source>
</evidence>
<dbReference type="EMBL" id="JAKZHW010000001">
    <property type="protein sequence ID" value="MCH8615863.1"/>
    <property type="molecule type" value="Genomic_DNA"/>
</dbReference>
<feature type="transmembrane region" description="Helical" evidence="7">
    <location>
        <begin position="86"/>
        <end position="108"/>
    </location>
</feature>
<comment type="caution">
    <text evidence="10">The sequence shown here is derived from an EMBL/GenBank/DDBJ whole genome shotgun (WGS) entry which is preliminary data.</text>
</comment>
<accession>A0ABS9VLM2</accession>
<dbReference type="RefSeq" id="WP_241446698.1">
    <property type="nucleotide sequence ID" value="NZ_JAKZHW010000001.1"/>
</dbReference>
<feature type="domain" description="ABC transporter" evidence="8">
    <location>
        <begin position="367"/>
        <end position="599"/>
    </location>
</feature>
<evidence type="ECO:0000313" key="10">
    <source>
        <dbReference type="EMBL" id="MCH8615863.1"/>
    </source>
</evidence>
<dbReference type="SMART" id="SM00382">
    <property type="entry name" value="AAA"/>
    <property type="match status" value="1"/>
</dbReference>
<evidence type="ECO:0000256" key="5">
    <source>
        <dbReference type="ARBA" id="ARBA00022989"/>
    </source>
</evidence>
<feature type="transmembrane region" description="Helical" evidence="7">
    <location>
        <begin position="161"/>
        <end position="185"/>
    </location>
</feature>
<evidence type="ECO:0000256" key="3">
    <source>
        <dbReference type="ARBA" id="ARBA00022741"/>
    </source>
</evidence>
<evidence type="ECO:0000256" key="1">
    <source>
        <dbReference type="ARBA" id="ARBA00004651"/>
    </source>
</evidence>
<evidence type="ECO:0000256" key="2">
    <source>
        <dbReference type="ARBA" id="ARBA00022692"/>
    </source>
</evidence>
<evidence type="ECO:0000256" key="4">
    <source>
        <dbReference type="ARBA" id="ARBA00022840"/>
    </source>
</evidence>
<organism evidence="10 11">
    <name type="scientific">Sphingomonas telluris</name>
    <dbReference type="NCBI Taxonomy" id="2907998"/>
    <lineage>
        <taxon>Bacteria</taxon>
        <taxon>Pseudomonadati</taxon>
        <taxon>Pseudomonadota</taxon>
        <taxon>Alphaproteobacteria</taxon>
        <taxon>Sphingomonadales</taxon>
        <taxon>Sphingomonadaceae</taxon>
        <taxon>Sphingomonas</taxon>
    </lineage>
</organism>
<keyword evidence="2 7" id="KW-0812">Transmembrane</keyword>
<dbReference type="PANTHER" id="PTHR24221:SF654">
    <property type="entry name" value="ATP-BINDING CASSETTE SUB-FAMILY B MEMBER 6"/>
    <property type="match status" value="1"/>
</dbReference>
<dbReference type="Gene3D" id="3.40.50.300">
    <property type="entry name" value="P-loop containing nucleotide triphosphate hydrolases"/>
    <property type="match status" value="1"/>
</dbReference>
<dbReference type="InterPro" id="IPR027417">
    <property type="entry name" value="P-loop_NTPase"/>
</dbReference>
<dbReference type="InterPro" id="IPR011527">
    <property type="entry name" value="ABC1_TM_dom"/>
</dbReference>
<dbReference type="InterPro" id="IPR036640">
    <property type="entry name" value="ABC1_TM_sf"/>
</dbReference>
<keyword evidence="11" id="KW-1185">Reference proteome</keyword>
<dbReference type="Gene3D" id="1.20.1560.10">
    <property type="entry name" value="ABC transporter type 1, transmembrane domain"/>
    <property type="match status" value="1"/>
</dbReference>
<dbReference type="InterPro" id="IPR003593">
    <property type="entry name" value="AAA+_ATPase"/>
</dbReference>
<dbReference type="PROSITE" id="PS00211">
    <property type="entry name" value="ABC_TRANSPORTER_1"/>
    <property type="match status" value="1"/>
</dbReference>
<keyword evidence="5 7" id="KW-1133">Transmembrane helix</keyword>
<dbReference type="Pfam" id="PF00664">
    <property type="entry name" value="ABC_membrane"/>
    <property type="match status" value="1"/>
</dbReference>
<dbReference type="InterPro" id="IPR017871">
    <property type="entry name" value="ABC_transporter-like_CS"/>
</dbReference>
<dbReference type="InterPro" id="IPR039421">
    <property type="entry name" value="Type_1_exporter"/>
</dbReference>
<keyword evidence="3" id="KW-0547">Nucleotide-binding</keyword>
<evidence type="ECO:0000259" key="9">
    <source>
        <dbReference type="PROSITE" id="PS50929"/>
    </source>
</evidence>
<keyword evidence="4 10" id="KW-0067">ATP-binding</keyword>
<name>A0ABS9VLM2_9SPHN</name>
<keyword evidence="6 7" id="KW-0472">Membrane</keyword>
<comment type="subcellular location">
    <subcellularLocation>
        <location evidence="1">Cell membrane</location>
        <topology evidence="1">Multi-pass membrane protein</topology>
    </subcellularLocation>
</comment>
<feature type="transmembrane region" description="Helical" evidence="7">
    <location>
        <begin position="191"/>
        <end position="209"/>
    </location>
</feature>
<gene>
    <name evidence="10" type="ORF">LZ016_07090</name>
</gene>
<dbReference type="PROSITE" id="PS50893">
    <property type="entry name" value="ABC_TRANSPORTER_2"/>
    <property type="match status" value="1"/>
</dbReference>
<evidence type="ECO:0000259" key="8">
    <source>
        <dbReference type="PROSITE" id="PS50893"/>
    </source>
</evidence>